<evidence type="ECO:0000256" key="1">
    <source>
        <dbReference type="ARBA" id="ARBA00004382"/>
    </source>
</evidence>
<feature type="transmembrane region" description="Helical" evidence="12">
    <location>
        <begin position="12"/>
        <end position="32"/>
    </location>
</feature>
<reference evidence="14" key="1">
    <citation type="submission" date="2022-08" db="EMBL/GenBank/DDBJ databases">
        <authorList>
            <person name="Zhang D."/>
        </authorList>
    </citation>
    <scope>NUCLEOTIDE SEQUENCE</scope>
    <source>
        <strain evidence="14">XJ19-11</strain>
    </source>
</reference>
<comment type="subcellular location">
    <subcellularLocation>
        <location evidence="1">Cell inner membrane</location>
        <topology evidence="1">Single-pass type II membrane protein</topology>
        <orientation evidence="1">Periplasmic side</orientation>
    </subcellularLocation>
</comment>
<keyword evidence="2" id="KW-1003">Cell membrane</keyword>
<name>A0A9X2P6T4_9BACT</name>
<dbReference type="PANTHER" id="PTHR47529:SF1">
    <property type="entry name" value="PERIPLASMIC CHAPERONE PPID"/>
    <property type="match status" value="1"/>
</dbReference>
<dbReference type="PANTHER" id="PTHR47529">
    <property type="entry name" value="PEPTIDYL-PROLYL CIS-TRANS ISOMERASE D"/>
    <property type="match status" value="1"/>
</dbReference>
<comment type="similarity">
    <text evidence="8">Belongs to the PpiD chaperone family.</text>
</comment>
<keyword evidence="11" id="KW-0413">Isomerase</keyword>
<dbReference type="Pfam" id="PF13616">
    <property type="entry name" value="Rotamase_3"/>
    <property type="match status" value="1"/>
</dbReference>
<dbReference type="AlphaFoldDB" id="A0A9X2P6T4"/>
<evidence type="ECO:0000256" key="2">
    <source>
        <dbReference type="ARBA" id="ARBA00022475"/>
    </source>
</evidence>
<dbReference type="EMBL" id="JANSUY010000002">
    <property type="protein sequence ID" value="MCR9014562.1"/>
    <property type="molecule type" value="Genomic_DNA"/>
</dbReference>
<keyword evidence="3" id="KW-0997">Cell inner membrane</keyword>
<keyword evidence="5 12" id="KW-1133">Transmembrane helix</keyword>
<dbReference type="SUPFAM" id="SSF54534">
    <property type="entry name" value="FKBP-like"/>
    <property type="match status" value="1"/>
</dbReference>
<dbReference type="InterPro" id="IPR000297">
    <property type="entry name" value="PPIase_PpiC"/>
</dbReference>
<dbReference type="Proteomes" id="UP001142175">
    <property type="component" value="Unassembled WGS sequence"/>
</dbReference>
<evidence type="ECO:0000256" key="11">
    <source>
        <dbReference type="PROSITE-ProRule" id="PRU00278"/>
    </source>
</evidence>
<keyword evidence="11" id="KW-0697">Rotamase</keyword>
<evidence type="ECO:0000256" key="12">
    <source>
        <dbReference type="SAM" id="Phobius"/>
    </source>
</evidence>
<protein>
    <recommendedName>
        <fullName evidence="9">Periplasmic chaperone PpiD</fullName>
    </recommendedName>
    <alternativeName>
        <fullName evidence="10">Periplasmic folding chaperone</fullName>
    </alternativeName>
</protein>
<evidence type="ECO:0000256" key="6">
    <source>
        <dbReference type="ARBA" id="ARBA00023136"/>
    </source>
</evidence>
<evidence type="ECO:0000313" key="14">
    <source>
        <dbReference type="EMBL" id="MCR9014562.1"/>
    </source>
</evidence>
<dbReference type="Gene3D" id="3.10.50.40">
    <property type="match status" value="1"/>
</dbReference>
<evidence type="ECO:0000256" key="4">
    <source>
        <dbReference type="ARBA" id="ARBA00022692"/>
    </source>
</evidence>
<evidence type="ECO:0000259" key="13">
    <source>
        <dbReference type="PROSITE" id="PS50198"/>
    </source>
</evidence>
<sequence length="703" mass="77471">MALIKKIRQRTGLAIGVIAVGLIFFLVGGDLLGPNSTLLGSSANNVGEIAGEDVSYEEYIRKIEEIKISFQQNTGRTPSENEMSTLREQAWQALIVDKVFAEQYEALGLTISDAELVDMVQGKNIIAELRQQLTNPATGEFDRSQLISFLQSLETAGPEQVAFWEQQEKMFAKGRLRIKYDNLLSTSEYANSKEGKLEHRMANSIADVDHLFIPFYAISDSSIEVSDSELKAYISKYPEKFKVKNAADLEYISFELIPSSEDSAAVISEIKKLTEELRASDADSAFVLRNSEGQNPFAVVAPGEELPNTLTSNVDDIQVGETYGPFLTNRSSYVTHKVTSKFEGTPRMRAAHILFGTQELSDDAKAEVKQNAERVLKEIQNGLDFATAAAQNGQDGTAQRGGDLGWFAKADFVEAFADVSFAAKSTGLINRLVETEYGYHIISVTELPKTTSYKIATIELELGPSDVTRNEVFRRADSFASTSGNTAEFSANAEKDGYRIIQANNVDAFARTLNNLQNAREVVRWAFNEASEGSVSPVFELDNAYIVANLKKKYEEGTATLDQVRQQVLVQVRNDKKAEIIKEKLAGKATLEEMQAVFPNEASLDKSPDLRMNASVLPGVGYAPKAIGAAFGLKNSGDISKPIHEDVGIIVIKLNSLTPAADIASYNSYQSQLTLNASQRTAYMIMMALEDLADVKDYRYKFF</sequence>
<keyword evidence="4 12" id="KW-0812">Transmembrane</keyword>
<evidence type="ECO:0000256" key="5">
    <source>
        <dbReference type="ARBA" id="ARBA00022989"/>
    </source>
</evidence>
<accession>A0A9X2P6T4</accession>
<gene>
    <name evidence="14" type="ORF">NU887_05905</name>
</gene>
<evidence type="ECO:0000313" key="15">
    <source>
        <dbReference type="Proteomes" id="UP001142175"/>
    </source>
</evidence>
<evidence type="ECO:0000256" key="9">
    <source>
        <dbReference type="ARBA" id="ARBA00040743"/>
    </source>
</evidence>
<keyword evidence="7" id="KW-0143">Chaperone</keyword>
<keyword evidence="15" id="KW-1185">Reference proteome</keyword>
<evidence type="ECO:0000256" key="10">
    <source>
        <dbReference type="ARBA" id="ARBA00042775"/>
    </source>
</evidence>
<dbReference type="GO" id="GO:0005886">
    <property type="term" value="C:plasma membrane"/>
    <property type="evidence" value="ECO:0007669"/>
    <property type="project" value="UniProtKB-SubCell"/>
</dbReference>
<dbReference type="PROSITE" id="PS50198">
    <property type="entry name" value="PPIC_PPIASE_2"/>
    <property type="match status" value="1"/>
</dbReference>
<dbReference type="InterPro" id="IPR046357">
    <property type="entry name" value="PPIase_dom_sf"/>
</dbReference>
<keyword evidence="6 12" id="KW-0472">Membrane</keyword>
<organism evidence="14 15">
    <name type="scientific">Aquiflexum gelatinilyticum</name>
    <dbReference type="NCBI Taxonomy" id="2961943"/>
    <lineage>
        <taxon>Bacteria</taxon>
        <taxon>Pseudomonadati</taxon>
        <taxon>Bacteroidota</taxon>
        <taxon>Cytophagia</taxon>
        <taxon>Cytophagales</taxon>
        <taxon>Cyclobacteriaceae</taxon>
        <taxon>Aquiflexum</taxon>
    </lineage>
</organism>
<dbReference type="Pfam" id="PF13623">
    <property type="entry name" value="SurA_N_2"/>
    <property type="match status" value="1"/>
</dbReference>
<proteinExistence type="inferred from homology"/>
<evidence type="ECO:0000256" key="3">
    <source>
        <dbReference type="ARBA" id="ARBA00022519"/>
    </source>
</evidence>
<comment type="caution">
    <text evidence="14">The sequence shown here is derived from an EMBL/GenBank/DDBJ whole genome shotgun (WGS) entry which is preliminary data.</text>
</comment>
<dbReference type="GO" id="GO:0003755">
    <property type="term" value="F:peptidyl-prolyl cis-trans isomerase activity"/>
    <property type="evidence" value="ECO:0007669"/>
    <property type="project" value="UniProtKB-KW"/>
</dbReference>
<dbReference type="InterPro" id="IPR052029">
    <property type="entry name" value="PpiD_chaperone"/>
</dbReference>
<evidence type="ECO:0000256" key="8">
    <source>
        <dbReference type="ARBA" id="ARBA00038408"/>
    </source>
</evidence>
<evidence type="ECO:0000256" key="7">
    <source>
        <dbReference type="ARBA" id="ARBA00023186"/>
    </source>
</evidence>
<dbReference type="InterPro" id="IPR027304">
    <property type="entry name" value="Trigger_fact/SurA_dom_sf"/>
</dbReference>
<dbReference type="SUPFAM" id="SSF109998">
    <property type="entry name" value="Triger factor/SurA peptide-binding domain-like"/>
    <property type="match status" value="1"/>
</dbReference>
<dbReference type="RefSeq" id="WP_258422438.1">
    <property type="nucleotide sequence ID" value="NZ_JANSUY010000002.1"/>
</dbReference>
<feature type="domain" description="PpiC" evidence="13">
    <location>
        <begin position="345"/>
        <end position="446"/>
    </location>
</feature>